<dbReference type="PANTHER" id="PTHR12677">
    <property type="entry name" value="GOLGI APPARATUS MEMBRANE PROTEIN TVP38-RELATED"/>
    <property type="match status" value="1"/>
</dbReference>
<dbReference type="STRING" id="488538.SAR116_1323"/>
<comment type="subcellular location">
    <subcellularLocation>
        <location evidence="1 6">Cell membrane</location>
        <topology evidence="1 6">Multi-pass membrane protein</topology>
    </subcellularLocation>
</comment>
<keyword evidence="4 6" id="KW-1133">Transmembrane helix</keyword>
<dbReference type="OrthoDB" id="9779114at2"/>
<feature type="transmembrane region" description="Helical" evidence="6">
    <location>
        <begin position="206"/>
        <end position="223"/>
    </location>
</feature>
<dbReference type="AlphaFoldDB" id="D5BTG9"/>
<evidence type="ECO:0000256" key="1">
    <source>
        <dbReference type="ARBA" id="ARBA00004651"/>
    </source>
</evidence>
<sequence>MAFIRKYALPVTLVSGLILFFVTGTHKLVSWETISNNYSLLKQFANDQVLTSYAMFLLLYVIVVAFSLPIALPLTLTGGALLGWPAGIVIIFAATMGAGIVFMAARTVFSDVLRDKAGPFIARLESGFNENAFNYLLALRLIPAAPFWVVNIIPGLTKMKLSSFLLATFIGIIPGTMVFVSVGRGFDTILASGQTPDLSVLSSPSILIALGGLGALALMPVIYKRVTQSRKASETK</sequence>
<evidence type="ECO:0000313" key="8">
    <source>
        <dbReference type="EMBL" id="ADE39566.1"/>
    </source>
</evidence>
<feature type="transmembrane region" description="Helical" evidence="6">
    <location>
        <begin position="7"/>
        <end position="29"/>
    </location>
</feature>
<dbReference type="PANTHER" id="PTHR12677:SF59">
    <property type="entry name" value="GOLGI APPARATUS MEMBRANE PROTEIN TVP38-RELATED"/>
    <property type="match status" value="1"/>
</dbReference>
<keyword evidence="5 6" id="KW-0472">Membrane</keyword>
<keyword evidence="8" id="KW-0560">Oxidoreductase</keyword>
<feature type="domain" description="VTT" evidence="7">
    <location>
        <begin position="73"/>
        <end position="184"/>
    </location>
</feature>
<feature type="transmembrane region" description="Helical" evidence="6">
    <location>
        <begin position="84"/>
        <end position="105"/>
    </location>
</feature>
<dbReference type="GO" id="GO:0016491">
    <property type="term" value="F:oxidoreductase activity"/>
    <property type="evidence" value="ECO:0007669"/>
    <property type="project" value="UniProtKB-KW"/>
</dbReference>
<dbReference type="GO" id="GO:0005886">
    <property type="term" value="C:plasma membrane"/>
    <property type="evidence" value="ECO:0007669"/>
    <property type="project" value="UniProtKB-SubCell"/>
</dbReference>
<dbReference type="HOGENOM" id="CLU_038944_7_0_5"/>
<dbReference type="EMBL" id="CP001751">
    <property type="protein sequence ID" value="ADE39566.1"/>
    <property type="molecule type" value="Genomic_DNA"/>
</dbReference>
<dbReference type="KEGG" id="apb:SAR116_1323"/>
<dbReference type="eggNOG" id="COG0398">
    <property type="taxonomic scope" value="Bacteria"/>
</dbReference>
<protein>
    <recommendedName>
        <fullName evidence="6">TVP38/TMEM64 family membrane protein</fullName>
    </recommendedName>
</protein>
<organism evidence="8 9">
    <name type="scientific">Puniceispirillum marinum (strain IMCC1322)</name>
    <dbReference type="NCBI Taxonomy" id="488538"/>
    <lineage>
        <taxon>Bacteria</taxon>
        <taxon>Pseudomonadati</taxon>
        <taxon>Pseudomonadota</taxon>
        <taxon>Alphaproteobacteria</taxon>
        <taxon>Candidatus Puniceispirillales</taxon>
        <taxon>Candidatus Puniceispirillaceae</taxon>
        <taxon>Candidatus Puniceispirillum</taxon>
    </lineage>
</organism>
<dbReference type="RefSeq" id="WP_013046193.1">
    <property type="nucleotide sequence ID" value="NC_014010.1"/>
</dbReference>
<accession>D5BTG9</accession>
<evidence type="ECO:0000259" key="7">
    <source>
        <dbReference type="Pfam" id="PF09335"/>
    </source>
</evidence>
<evidence type="ECO:0000256" key="6">
    <source>
        <dbReference type="RuleBase" id="RU366058"/>
    </source>
</evidence>
<evidence type="ECO:0000256" key="2">
    <source>
        <dbReference type="ARBA" id="ARBA00022475"/>
    </source>
</evidence>
<evidence type="ECO:0000256" key="4">
    <source>
        <dbReference type="ARBA" id="ARBA00022989"/>
    </source>
</evidence>
<feature type="transmembrane region" description="Helical" evidence="6">
    <location>
        <begin position="49"/>
        <end position="72"/>
    </location>
</feature>
<dbReference type="Proteomes" id="UP000007460">
    <property type="component" value="Chromosome"/>
</dbReference>
<dbReference type="Pfam" id="PF09335">
    <property type="entry name" value="VTT_dom"/>
    <property type="match status" value="1"/>
</dbReference>
<name>D5BTG9_PUNMI</name>
<dbReference type="InterPro" id="IPR015414">
    <property type="entry name" value="TMEM64"/>
</dbReference>
<dbReference type="InterPro" id="IPR032816">
    <property type="entry name" value="VTT_dom"/>
</dbReference>
<feature type="transmembrane region" description="Helical" evidence="6">
    <location>
        <begin position="132"/>
        <end position="152"/>
    </location>
</feature>
<keyword evidence="9" id="KW-1185">Reference proteome</keyword>
<keyword evidence="3 6" id="KW-0812">Transmembrane</keyword>
<reference evidence="8 9" key="1">
    <citation type="journal article" date="2010" name="J. Bacteriol.">
        <title>Complete genome sequence of "Candidatus Puniceispirillum marinum" IMCC1322, a representative of the SAR116 clade in the Alphaproteobacteria.</title>
        <authorList>
            <person name="Oh H.M."/>
            <person name="Kwon K.K."/>
            <person name="Kang I."/>
            <person name="Kang S.G."/>
            <person name="Lee J.H."/>
            <person name="Kim S.J."/>
            <person name="Cho J.C."/>
        </authorList>
    </citation>
    <scope>NUCLEOTIDE SEQUENCE [LARGE SCALE GENOMIC DNA]</scope>
    <source>
        <strain evidence="8 9">IMCC1322</strain>
    </source>
</reference>
<evidence type="ECO:0000313" key="9">
    <source>
        <dbReference type="Proteomes" id="UP000007460"/>
    </source>
</evidence>
<evidence type="ECO:0000256" key="5">
    <source>
        <dbReference type="ARBA" id="ARBA00023136"/>
    </source>
</evidence>
<feature type="transmembrane region" description="Helical" evidence="6">
    <location>
        <begin position="164"/>
        <end position="186"/>
    </location>
</feature>
<gene>
    <name evidence="8" type="ordered locus">SAR116_1323</name>
</gene>
<evidence type="ECO:0000256" key="3">
    <source>
        <dbReference type="ARBA" id="ARBA00022692"/>
    </source>
</evidence>
<comment type="similarity">
    <text evidence="6">Belongs to the TVP38/TMEM64 family.</text>
</comment>
<proteinExistence type="inferred from homology"/>
<keyword evidence="2 6" id="KW-1003">Cell membrane</keyword>